<keyword evidence="1" id="KW-0812">Transmembrane</keyword>
<sequence>MDVVTPARARIDGRLLAGVGLAGAAVAVLTIGALHLLAATSVDPVRRTISEYGIGEFGWLFNIGVLALAAGAVAVLGALIGSGRVRLVSPATLLYGAGVAGLVLVVVFEKTNWAIGPSLSGTIHRYASLVAFIALPLAVVLLGRAVGARWAVGTGAATLVWLAVTLIGVPLGPVIGKPWWQVWPLGLMERVLALTMVLGVVALGVWVLRQRPRPGSEETDATGHGVRSGDA</sequence>
<evidence type="ECO:0000313" key="3">
    <source>
        <dbReference type="Proteomes" id="UP000184363"/>
    </source>
</evidence>
<dbReference type="AlphaFoldDB" id="A0A1M6Y9C5"/>
<feature type="transmembrane region" description="Helical" evidence="1">
    <location>
        <begin position="57"/>
        <end position="80"/>
    </location>
</feature>
<evidence type="ECO:0000313" key="2">
    <source>
        <dbReference type="EMBL" id="SHL14615.1"/>
    </source>
</evidence>
<dbReference type="Proteomes" id="UP000184363">
    <property type="component" value="Unassembled WGS sequence"/>
</dbReference>
<keyword evidence="1" id="KW-1133">Transmembrane helix</keyword>
<keyword evidence="3" id="KW-1185">Reference proteome</keyword>
<dbReference type="Pfam" id="PF06197">
    <property type="entry name" value="DUF998"/>
    <property type="match status" value="1"/>
</dbReference>
<reference evidence="2 3" key="1">
    <citation type="submission" date="2016-11" db="EMBL/GenBank/DDBJ databases">
        <authorList>
            <person name="Jaros S."/>
            <person name="Januszkiewicz K."/>
            <person name="Wedrychowicz H."/>
        </authorList>
    </citation>
    <scope>NUCLEOTIDE SEQUENCE [LARGE SCALE GENOMIC DNA]</scope>
    <source>
        <strain evidence="2 3">DSM 43832</strain>
    </source>
</reference>
<feature type="transmembrane region" description="Helical" evidence="1">
    <location>
        <begin position="87"/>
        <end position="108"/>
    </location>
</feature>
<dbReference type="InterPro" id="IPR009339">
    <property type="entry name" value="DUF998"/>
</dbReference>
<name>A0A1M6Y9C5_PSETH</name>
<evidence type="ECO:0000256" key="1">
    <source>
        <dbReference type="SAM" id="Phobius"/>
    </source>
</evidence>
<protein>
    <recommendedName>
        <fullName evidence="4">DUF998 domain-containing protein</fullName>
    </recommendedName>
</protein>
<feature type="transmembrane region" description="Helical" evidence="1">
    <location>
        <begin position="191"/>
        <end position="208"/>
    </location>
</feature>
<proteinExistence type="predicted"/>
<feature type="transmembrane region" description="Helical" evidence="1">
    <location>
        <begin position="150"/>
        <end position="171"/>
    </location>
</feature>
<organism evidence="2 3">
    <name type="scientific">Pseudonocardia thermophila</name>
    <dbReference type="NCBI Taxonomy" id="1848"/>
    <lineage>
        <taxon>Bacteria</taxon>
        <taxon>Bacillati</taxon>
        <taxon>Actinomycetota</taxon>
        <taxon>Actinomycetes</taxon>
        <taxon>Pseudonocardiales</taxon>
        <taxon>Pseudonocardiaceae</taxon>
        <taxon>Pseudonocardia</taxon>
    </lineage>
</organism>
<dbReference type="EMBL" id="FRAP01000019">
    <property type="protein sequence ID" value="SHL14615.1"/>
    <property type="molecule type" value="Genomic_DNA"/>
</dbReference>
<feature type="transmembrane region" description="Helical" evidence="1">
    <location>
        <begin position="15"/>
        <end position="37"/>
    </location>
</feature>
<dbReference type="RefSeq" id="WP_073459207.1">
    <property type="nucleotide sequence ID" value="NZ_CALGVN010000014.1"/>
</dbReference>
<gene>
    <name evidence="2" type="ORF">SAMN05443637_11953</name>
</gene>
<evidence type="ECO:0008006" key="4">
    <source>
        <dbReference type="Google" id="ProtNLM"/>
    </source>
</evidence>
<feature type="transmembrane region" description="Helical" evidence="1">
    <location>
        <begin position="123"/>
        <end position="143"/>
    </location>
</feature>
<dbReference type="STRING" id="1848.SAMN05443637_11953"/>
<accession>A0A1M6Y9C5</accession>
<keyword evidence="1" id="KW-0472">Membrane</keyword>